<dbReference type="CDD" id="cd02869">
    <property type="entry name" value="PseudoU_synth_RluA_like"/>
    <property type="match status" value="1"/>
</dbReference>
<dbReference type="Proteomes" id="UP000231414">
    <property type="component" value="Unassembled WGS sequence"/>
</dbReference>
<dbReference type="InterPro" id="IPR050188">
    <property type="entry name" value="RluA_PseudoU_synthase"/>
</dbReference>
<dbReference type="InterPro" id="IPR020103">
    <property type="entry name" value="PsdUridine_synth_cat_dom_sf"/>
</dbReference>
<accession>A0A2H0X707</accession>
<reference evidence="4" key="1">
    <citation type="submission" date="2017-09" db="EMBL/GenBank/DDBJ databases">
        <title>Depth-based differentiation of microbial function through sediment-hosted aquifers and enrichment of novel symbionts in the deep terrestrial subsurface.</title>
        <authorList>
            <person name="Probst A.J."/>
            <person name="Ladd B."/>
            <person name="Jarett J.K."/>
            <person name="Geller-Mcgrath D.E."/>
            <person name="Sieber C.M.K."/>
            <person name="Emerson J.B."/>
            <person name="Anantharaman K."/>
            <person name="Thomas B.C."/>
            <person name="Malmstrom R."/>
            <person name="Stieglmeier M."/>
            <person name="Klingl A."/>
            <person name="Woyke T."/>
            <person name="Ryan C.M."/>
            <person name="Banfield J.F."/>
        </authorList>
    </citation>
    <scope>NUCLEOTIDE SEQUENCE [LARGE SCALE GENOMIC DNA]</scope>
</reference>
<dbReference type="InterPro" id="IPR006145">
    <property type="entry name" value="PsdUridine_synth_RsuA/RluA"/>
</dbReference>
<comment type="similarity">
    <text evidence="1">Belongs to the pseudouridine synthase RluA family.</text>
</comment>
<sequence>MVSDNPTGKIKIVYEDDFLVAIEKPAGMVVNKSSSWHQETVQDWMLALYPNIFSSLDPESELARRYGLVHRLDKDTSGILLLAKDEDTLIKLLFLFKHRLVVKEYIVLAWGNFDQNEFRVNAPIGRNPRMRRKQAIVKGTKESITDFEVKNFFADFRGTGLGVTLLHAFPQTGRTHQIRIHLAALYHPVVGDPLYSGKKRLKIAAPFLNRMFLHARRLSFTHPILKKELDLISPLPDELKVLIS</sequence>
<evidence type="ECO:0000313" key="4">
    <source>
        <dbReference type="Proteomes" id="UP000231414"/>
    </source>
</evidence>
<dbReference type="Pfam" id="PF00849">
    <property type="entry name" value="PseudoU_synth_2"/>
    <property type="match status" value="1"/>
</dbReference>
<comment type="caution">
    <text evidence="3">The sequence shown here is derived from an EMBL/GenBank/DDBJ whole genome shotgun (WGS) entry which is preliminary data.</text>
</comment>
<dbReference type="PANTHER" id="PTHR21600">
    <property type="entry name" value="MITOCHONDRIAL RNA PSEUDOURIDINE SYNTHASE"/>
    <property type="match status" value="1"/>
</dbReference>
<dbReference type="GO" id="GO:0009982">
    <property type="term" value="F:pseudouridine synthase activity"/>
    <property type="evidence" value="ECO:0007669"/>
    <property type="project" value="InterPro"/>
</dbReference>
<evidence type="ECO:0000259" key="2">
    <source>
        <dbReference type="Pfam" id="PF00849"/>
    </source>
</evidence>
<dbReference type="GO" id="GO:0003723">
    <property type="term" value="F:RNA binding"/>
    <property type="evidence" value="ECO:0007669"/>
    <property type="project" value="InterPro"/>
</dbReference>
<evidence type="ECO:0000313" key="3">
    <source>
        <dbReference type="EMBL" id="PIS20713.1"/>
    </source>
</evidence>
<proteinExistence type="inferred from homology"/>
<dbReference type="Gene3D" id="3.30.2350.10">
    <property type="entry name" value="Pseudouridine synthase"/>
    <property type="match status" value="1"/>
</dbReference>
<dbReference type="SUPFAM" id="SSF55120">
    <property type="entry name" value="Pseudouridine synthase"/>
    <property type="match status" value="1"/>
</dbReference>
<dbReference type="GO" id="GO:0140098">
    <property type="term" value="F:catalytic activity, acting on RNA"/>
    <property type="evidence" value="ECO:0007669"/>
    <property type="project" value="UniProtKB-ARBA"/>
</dbReference>
<dbReference type="InterPro" id="IPR006224">
    <property type="entry name" value="PsdUridine_synth_RluA-like_CS"/>
</dbReference>
<dbReference type="EMBL" id="PEYW01000034">
    <property type="protein sequence ID" value="PIS20713.1"/>
    <property type="molecule type" value="Genomic_DNA"/>
</dbReference>
<name>A0A2H0X707_UNCKA</name>
<evidence type="ECO:0000256" key="1">
    <source>
        <dbReference type="ARBA" id="ARBA00010876"/>
    </source>
</evidence>
<organism evidence="3 4">
    <name type="scientific">candidate division WWE3 bacterium CG08_land_8_20_14_0_20_43_13</name>
    <dbReference type="NCBI Taxonomy" id="1975087"/>
    <lineage>
        <taxon>Bacteria</taxon>
        <taxon>Katanobacteria</taxon>
    </lineage>
</organism>
<gene>
    <name evidence="3" type="ORF">COT52_02345</name>
</gene>
<dbReference type="PROSITE" id="PS01129">
    <property type="entry name" value="PSI_RLU"/>
    <property type="match status" value="1"/>
</dbReference>
<dbReference type="PANTHER" id="PTHR21600:SF87">
    <property type="entry name" value="RNA PSEUDOURIDYLATE SYNTHASE DOMAIN-CONTAINING PROTEIN 1"/>
    <property type="match status" value="1"/>
</dbReference>
<protein>
    <submittedName>
        <fullName evidence="3">RluA family pseudouridine synthase</fullName>
    </submittedName>
</protein>
<dbReference type="AlphaFoldDB" id="A0A2H0X707"/>
<feature type="domain" description="Pseudouridine synthase RsuA/RluA-like" evidence="2">
    <location>
        <begin position="19"/>
        <end position="184"/>
    </location>
</feature>
<dbReference type="GO" id="GO:0000455">
    <property type="term" value="P:enzyme-directed rRNA pseudouridine synthesis"/>
    <property type="evidence" value="ECO:0007669"/>
    <property type="project" value="TreeGrafter"/>
</dbReference>